<organism evidence="1 2">
    <name type="scientific">Cardiocondyla obscurior</name>
    <dbReference type="NCBI Taxonomy" id="286306"/>
    <lineage>
        <taxon>Eukaryota</taxon>
        <taxon>Metazoa</taxon>
        <taxon>Ecdysozoa</taxon>
        <taxon>Arthropoda</taxon>
        <taxon>Hexapoda</taxon>
        <taxon>Insecta</taxon>
        <taxon>Pterygota</taxon>
        <taxon>Neoptera</taxon>
        <taxon>Endopterygota</taxon>
        <taxon>Hymenoptera</taxon>
        <taxon>Apocrita</taxon>
        <taxon>Aculeata</taxon>
        <taxon>Formicoidea</taxon>
        <taxon>Formicidae</taxon>
        <taxon>Myrmicinae</taxon>
        <taxon>Cardiocondyla</taxon>
    </lineage>
</organism>
<gene>
    <name evidence="1" type="ORF">PUN28_004755</name>
</gene>
<protein>
    <submittedName>
        <fullName evidence="1">Uncharacterized protein</fullName>
    </submittedName>
</protein>
<keyword evidence="2" id="KW-1185">Reference proteome</keyword>
<dbReference type="EMBL" id="JADYXP020000004">
    <property type="protein sequence ID" value="KAL0125904.1"/>
    <property type="molecule type" value="Genomic_DNA"/>
</dbReference>
<name>A0AAW2GCG4_9HYME</name>
<evidence type="ECO:0000313" key="1">
    <source>
        <dbReference type="EMBL" id="KAL0125904.1"/>
    </source>
</evidence>
<accession>A0AAW2GCG4</accession>
<dbReference type="AlphaFoldDB" id="A0AAW2GCG4"/>
<dbReference type="Proteomes" id="UP001430953">
    <property type="component" value="Unassembled WGS sequence"/>
</dbReference>
<evidence type="ECO:0000313" key="2">
    <source>
        <dbReference type="Proteomes" id="UP001430953"/>
    </source>
</evidence>
<sequence length="73" mass="8719">MFSDEQKNEITLDINPRNMFVIPSFVKRALTCTVLNIDMNTPLGWKLIVRSFPFRKLIFLMRTISQICWHLLY</sequence>
<reference evidence="1 2" key="1">
    <citation type="submission" date="2023-03" db="EMBL/GenBank/DDBJ databases">
        <title>High recombination rates correlate with genetic variation in Cardiocondyla obscurior ants.</title>
        <authorList>
            <person name="Errbii M."/>
        </authorList>
    </citation>
    <scope>NUCLEOTIDE SEQUENCE [LARGE SCALE GENOMIC DNA]</scope>
    <source>
        <strain evidence="1">Alpha-2009</strain>
        <tissue evidence="1">Whole body</tissue>
    </source>
</reference>
<comment type="caution">
    <text evidence="1">The sequence shown here is derived from an EMBL/GenBank/DDBJ whole genome shotgun (WGS) entry which is preliminary data.</text>
</comment>
<proteinExistence type="predicted"/>